<dbReference type="Proteomes" id="UP001055804">
    <property type="component" value="Unassembled WGS sequence"/>
</dbReference>
<reference evidence="7" key="1">
    <citation type="submission" date="2022-06" db="EMBL/GenBank/DDBJ databases">
        <title>Isolation and Genomics of Futiania mangrovii gen. nov., sp. nov., a Rare and Metabolically-versatile member in the Class Alphaproteobacteria.</title>
        <authorList>
            <person name="Liu L."/>
            <person name="Huang W.-C."/>
            <person name="Pan J."/>
            <person name="Li J."/>
            <person name="Huang Y."/>
            <person name="Du H."/>
            <person name="Liu Y."/>
            <person name="Li M."/>
        </authorList>
    </citation>
    <scope>NUCLEOTIDE SEQUENCE</scope>
    <source>
        <strain evidence="7">FT118</strain>
    </source>
</reference>
<evidence type="ECO:0000313" key="7">
    <source>
        <dbReference type="EMBL" id="MCP1335680.1"/>
    </source>
</evidence>
<gene>
    <name evidence="7" type="ORF">NJQ99_04595</name>
</gene>
<dbReference type="RefSeq" id="WP_269331616.1">
    <property type="nucleotide sequence ID" value="NZ_JAMZFT010000001.1"/>
</dbReference>
<feature type="signal peptide" evidence="5">
    <location>
        <begin position="1"/>
        <end position="32"/>
    </location>
</feature>
<sequence>MSQSFRLAPILRIALCALALFAATLAVRPVQAGEAVAPLSAAETQAVETIIERYLLENPELMVRVFQNLEARQQAQREARTRDMLASSRDELVDDGRSLVLGNPDGDVTVVEFFDYRCGYCKQAHPTVKALIESDPNVRVVLKEFPILGPNSVIATQAAIASREQGLYAEFHDALLEHEGDLTEDAVYEIARGLGMDMSKLREDMGAPVVRETIAANMALAQRLAIDGTPTFIIGDALMPGALGLDTLRKAVETARTGCTTC</sequence>
<dbReference type="InterPro" id="IPR001853">
    <property type="entry name" value="DSBA-like_thioredoxin_dom"/>
</dbReference>
<dbReference type="PROSITE" id="PS51352">
    <property type="entry name" value="THIOREDOXIN_2"/>
    <property type="match status" value="1"/>
</dbReference>
<keyword evidence="8" id="KW-1185">Reference proteome</keyword>
<evidence type="ECO:0000256" key="1">
    <source>
        <dbReference type="ARBA" id="ARBA00022729"/>
    </source>
</evidence>
<accession>A0A9J6PCZ6</accession>
<dbReference type="Pfam" id="PF01323">
    <property type="entry name" value="DSBA"/>
    <property type="match status" value="1"/>
</dbReference>
<dbReference type="AlphaFoldDB" id="A0A9J6PCZ6"/>
<feature type="chain" id="PRO_5039923608" evidence="5">
    <location>
        <begin position="33"/>
        <end position="262"/>
    </location>
</feature>
<dbReference type="PANTHER" id="PTHR13887">
    <property type="entry name" value="GLUTATHIONE S-TRANSFERASE KAPPA"/>
    <property type="match status" value="1"/>
</dbReference>
<keyword evidence="1 5" id="KW-0732">Signal</keyword>
<name>A0A9J6PCZ6_9PROT</name>
<evidence type="ECO:0000313" key="8">
    <source>
        <dbReference type="Proteomes" id="UP001055804"/>
    </source>
</evidence>
<protein>
    <submittedName>
        <fullName evidence="7">DsbA family protein</fullName>
    </submittedName>
</protein>
<proteinExistence type="predicted"/>
<keyword evidence="2" id="KW-0560">Oxidoreductase</keyword>
<dbReference type="EMBL" id="JAMZFT010000001">
    <property type="protein sequence ID" value="MCP1335680.1"/>
    <property type="molecule type" value="Genomic_DNA"/>
</dbReference>
<dbReference type="InterPro" id="IPR041205">
    <property type="entry name" value="ScsC_N"/>
</dbReference>
<feature type="domain" description="Thioredoxin" evidence="6">
    <location>
        <begin position="30"/>
        <end position="257"/>
    </location>
</feature>
<dbReference type="CDD" id="cd03023">
    <property type="entry name" value="DsbA_Com1_like"/>
    <property type="match status" value="1"/>
</dbReference>
<keyword evidence="3" id="KW-1015">Disulfide bond</keyword>
<dbReference type="InterPro" id="IPR013766">
    <property type="entry name" value="Thioredoxin_domain"/>
</dbReference>
<dbReference type="Pfam" id="PF18312">
    <property type="entry name" value="ScsC_N"/>
    <property type="match status" value="1"/>
</dbReference>
<evidence type="ECO:0000256" key="5">
    <source>
        <dbReference type="SAM" id="SignalP"/>
    </source>
</evidence>
<keyword evidence="4" id="KW-0676">Redox-active center</keyword>
<evidence type="ECO:0000256" key="4">
    <source>
        <dbReference type="ARBA" id="ARBA00023284"/>
    </source>
</evidence>
<dbReference type="PANTHER" id="PTHR13887:SF14">
    <property type="entry name" value="DISULFIDE BOND FORMATION PROTEIN D"/>
    <property type="match status" value="1"/>
</dbReference>
<organism evidence="7 8">
    <name type="scientific">Futiania mangrovi</name>
    <dbReference type="NCBI Taxonomy" id="2959716"/>
    <lineage>
        <taxon>Bacteria</taxon>
        <taxon>Pseudomonadati</taxon>
        <taxon>Pseudomonadota</taxon>
        <taxon>Alphaproteobacteria</taxon>
        <taxon>Futianiales</taxon>
        <taxon>Futianiaceae</taxon>
        <taxon>Futiania</taxon>
    </lineage>
</organism>
<evidence type="ECO:0000256" key="2">
    <source>
        <dbReference type="ARBA" id="ARBA00023002"/>
    </source>
</evidence>
<dbReference type="GO" id="GO:0016491">
    <property type="term" value="F:oxidoreductase activity"/>
    <property type="evidence" value="ECO:0007669"/>
    <property type="project" value="UniProtKB-KW"/>
</dbReference>
<evidence type="ECO:0000259" key="6">
    <source>
        <dbReference type="PROSITE" id="PS51352"/>
    </source>
</evidence>
<evidence type="ECO:0000256" key="3">
    <source>
        <dbReference type="ARBA" id="ARBA00023157"/>
    </source>
</evidence>
<dbReference type="InterPro" id="IPR036249">
    <property type="entry name" value="Thioredoxin-like_sf"/>
</dbReference>
<comment type="caution">
    <text evidence="7">The sequence shown here is derived from an EMBL/GenBank/DDBJ whole genome shotgun (WGS) entry which is preliminary data.</text>
</comment>
<dbReference type="Gene3D" id="3.40.30.10">
    <property type="entry name" value="Glutaredoxin"/>
    <property type="match status" value="1"/>
</dbReference>
<dbReference type="SUPFAM" id="SSF52833">
    <property type="entry name" value="Thioredoxin-like"/>
    <property type="match status" value="1"/>
</dbReference>